<dbReference type="InterPro" id="IPR000953">
    <property type="entry name" value="Chromo/chromo_shadow_dom"/>
</dbReference>
<dbReference type="Gene3D" id="2.40.50.40">
    <property type="match status" value="1"/>
</dbReference>
<protein>
    <recommendedName>
        <fullName evidence="1">Chromo domain-containing protein</fullName>
    </recommendedName>
</protein>
<name>A0AAD2Q5I1_9AGAR</name>
<proteinExistence type="predicted"/>
<keyword evidence="3" id="KW-1185">Reference proteome</keyword>
<dbReference type="Pfam" id="PF00385">
    <property type="entry name" value="Chromo"/>
    <property type="match status" value="1"/>
</dbReference>
<feature type="domain" description="Chromo" evidence="1">
    <location>
        <begin position="1"/>
        <end position="49"/>
    </location>
</feature>
<dbReference type="EMBL" id="CAVNYO010000423">
    <property type="protein sequence ID" value="CAK5278483.1"/>
    <property type="molecule type" value="Genomic_DNA"/>
</dbReference>
<gene>
    <name evidence="2" type="ORF">MYCIT1_LOCUS27864</name>
</gene>
<dbReference type="Proteomes" id="UP001295794">
    <property type="component" value="Unassembled WGS sequence"/>
</dbReference>
<reference evidence="2" key="1">
    <citation type="submission" date="2023-11" db="EMBL/GenBank/DDBJ databases">
        <authorList>
            <person name="De Vega J J."/>
            <person name="De Vega J J."/>
        </authorList>
    </citation>
    <scope>NUCLEOTIDE SEQUENCE</scope>
</reference>
<evidence type="ECO:0000259" key="1">
    <source>
        <dbReference type="PROSITE" id="PS50013"/>
    </source>
</evidence>
<dbReference type="InterPro" id="IPR023780">
    <property type="entry name" value="Chromo_domain"/>
</dbReference>
<comment type="caution">
    <text evidence="2">The sequence shown here is derived from an EMBL/GenBank/DDBJ whole genome shotgun (WGS) entry which is preliminary data.</text>
</comment>
<dbReference type="AlphaFoldDB" id="A0AAD2Q5I1"/>
<dbReference type="PROSITE" id="PS50013">
    <property type="entry name" value="CHROMO_2"/>
    <property type="match status" value="1"/>
</dbReference>
<dbReference type="InterPro" id="IPR016197">
    <property type="entry name" value="Chromo-like_dom_sf"/>
</dbReference>
<sequence length="87" mass="9823">MRYCSVWFFVRWKGYDPSHDQWAKHSDIFAEDAIAAFYCKYPSKPRVIAAAVFDSLPFQHPSATIRMLRQGTAIQGGGDVRGTPALD</sequence>
<organism evidence="2 3">
    <name type="scientific">Mycena citricolor</name>
    <dbReference type="NCBI Taxonomy" id="2018698"/>
    <lineage>
        <taxon>Eukaryota</taxon>
        <taxon>Fungi</taxon>
        <taxon>Dikarya</taxon>
        <taxon>Basidiomycota</taxon>
        <taxon>Agaricomycotina</taxon>
        <taxon>Agaricomycetes</taxon>
        <taxon>Agaricomycetidae</taxon>
        <taxon>Agaricales</taxon>
        <taxon>Marasmiineae</taxon>
        <taxon>Mycenaceae</taxon>
        <taxon>Mycena</taxon>
    </lineage>
</organism>
<accession>A0AAD2Q5I1</accession>
<dbReference type="SUPFAM" id="SSF54160">
    <property type="entry name" value="Chromo domain-like"/>
    <property type="match status" value="1"/>
</dbReference>
<evidence type="ECO:0000313" key="3">
    <source>
        <dbReference type="Proteomes" id="UP001295794"/>
    </source>
</evidence>
<dbReference type="GO" id="GO:0006338">
    <property type="term" value="P:chromatin remodeling"/>
    <property type="evidence" value="ECO:0007669"/>
    <property type="project" value="UniProtKB-ARBA"/>
</dbReference>
<dbReference type="CDD" id="cd00024">
    <property type="entry name" value="CD_CSD"/>
    <property type="match status" value="1"/>
</dbReference>
<evidence type="ECO:0000313" key="2">
    <source>
        <dbReference type="EMBL" id="CAK5278483.1"/>
    </source>
</evidence>